<evidence type="ECO:0000313" key="5">
    <source>
        <dbReference type="Proteomes" id="UP000038009"/>
    </source>
</evidence>
<dbReference type="VEuPathDB" id="TriTrypDB:Lsey_0312_0040"/>
<organism evidence="4 5">
    <name type="scientific">Leptomonas seymouri</name>
    <dbReference type="NCBI Taxonomy" id="5684"/>
    <lineage>
        <taxon>Eukaryota</taxon>
        <taxon>Discoba</taxon>
        <taxon>Euglenozoa</taxon>
        <taxon>Kinetoplastea</taxon>
        <taxon>Metakinetoplastina</taxon>
        <taxon>Trypanosomatida</taxon>
        <taxon>Trypanosomatidae</taxon>
        <taxon>Leishmaniinae</taxon>
        <taxon>Leptomonas</taxon>
    </lineage>
</organism>
<keyword evidence="3" id="KW-1133">Transmembrane helix</keyword>
<feature type="compositionally biased region" description="Low complexity" evidence="2">
    <location>
        <begin position="554"/>
        <end position="564"/>
    </location>
</feature>
<feature type="region of interest" description="Disordered" evidence="2">
    <location>
        <begin position="304"/>
        <end position="345"/>
    </location>
</feature>
<gene>
    <name evidence="4" type="ORF">ABL78_7058</name>
</gene>
<sequence>MFNRVNALFEAIDKKTEEMAHEAEEKDIARAAQQHEHQQQHLLQRSVLSSATPSPYHASNTPHHSAAEMRNSSNVGSVSGINNSSANAALALRNRSETPTIGSGGRFINISSSPPIGSVSAPLGKSAQLQGVTAAVATLPQPSVLISAADTYASVCPMTLPLPAKLPSFHPSLADGERELSTAADVDWNSEGASQSHHRFASGPAASSTLPLPAFGQDSTGDTAAARNASLAVLEHLQARCASLEEEKTRWQQESSTQKAQCSAARDALRKVEQEAHSSRMAQRDAERALATYKETAQRLLEEAQQEVRRVQEASAGSGSGDGTQNAAKSSSSLSGVQQGEESQARALRQRLELLQAEHTALLSEVDRFQEEAAKAAAELQRVQSAYRQAQMQVDELQLEVQAAQESLDGAVAAHADTKAALRALQAQRERQYGKGGLPSSTPSKKGSGEEGANSADTTQLQSELREARQRQQLLTLQLSNKQTALDSAEREVADLKSRYNELVRQFDDAQVEVAAGFRLPGLPLSEYNLAGVADGHHRFRSVAGPLSASIGENSEAAAAHSESGPQLLSKGRVGSTTNEALKRSPAMVRLTRQYGAAGRVAVSMLSAVDTTALRLGRVLTQSQWVWRVILMGYISLLQLWVVLLVLANLASEEGAYDDAPISAAPPPL</sequence>
<keyword evidence="1" id="KW-0175">Coiled coil</keyword>
<evidence type="ECO:0000313" key="4">
    <source>
        <dbReference type="EMBL" id="KPI83898.1"/>
    </source>
</evidence>
<feature type="transmembrane region" description="Helical" evidence="3">
    <location>
        <begin position="625"/>
        <end position="647"/>
    </location>
</feature>
<comment type="caution">
    <text evidence="4">The sequence shown here is derived from an EMBL/GenBank/DDBJ whole genome shotgun (WGS) entry which is preliminary data.</text>
</comment>
<protein>
    <recommendedName>
        <fullName evidence="6">Transmembrane protein</fullName>
    </recommendedName>
</protein>
<evidence type="ECO:0000256" key="1">
    <source>
        <dbReference type="SAM" id="Coils"/>
    </source>
</evidence>
<name>A0A0N1PCL5_LEPSE</name>
<dbReference type="OrthoDB" id="265323at2759"/>
<dbReference type="AlphaFoldDB" id="A0A0N1PCL5"/>
<evidence type="ECO:0000256" key="3">
    <source>
        <dbReference type="SAM" id="Phobius"/>
    </source>
</evidence>
<evidence type="ECO:0000256" key="2">
    <source>
        <dbReference type="SAM" id="MobiDB-lite"/>
    </source>
</evidence>
<dbReference type="EMBL" id="LJSK01000312">
    <property type="protein sequence ID" value="KPI83898.1"/>
    <property type="molecule type" value="Genomic_DNA"/>
</dbReference>
<feature type="region of interest" description="Disordered" evidence="2">
    <location>
        <begin position="430"/>
        <end position="465"/>
    </location>
</feature>
<accession>A0A0N1PCL5</accession>
<feature type="coiled-coil region" evidence="1">
    <location>
        <begin position="479"/>
        <end position="513"/>
    </location>
</feature>
<feature type="region of interest" description="Disordered" evidence="2">
    <location>
        <begin position="554"/>
        <end position="575"/>
    </location>
</feature>
<dbReference type="Proteomes" id="UP000038009">
    <property type="component" value="Unassembled WGS sequence"/>
</dbReference>
<feature type="compositionally biased region" description="Polar residues" evidence="2">
    <location>
        <begin position="323"/>
        <end position="342"/>
    </location>
</feature>
<reference evidence="4 5" key="1">
    <citation type="journal article" date="2015" name="PLoS Pathog.">
        <title>Leptomonas seymouri: Adaptations to the Dixenous Life Cycle Analyzed by Genome Sequencing, Transcriptome Profiling and Co-infection with Leishmania donovani.</title>
        <authorList>
            <person name="Kraeva N."/>
            <person name="Butenko A."/>
            <person name="Hlavacova J."/>
            <person name="Kostygov A."/>
            <person name="Myskova J."/>
            <person name="Grybchuk D."/>
            <person name="Lestinova T."/>
            <person name="Votypka J."/>
            <person name="Volf P."/>
            <person name="Opperdoes F."/>
            <person name="Flegontov P."/>
            <person name="Lukes J."/>
            <person name="Yurchenko V."/>
        </authorList>
    </citation>
    <scope>NUCLEOTIDE SEQUENCE [LARGE SCALE GENOMIC DNA]</scope>
    <source>
        <strain evidence="4 5">ATCC 30220</strain>
    </source>
</reference>
<dbReference type="PANTHER" id="PTHR45615">
    <property type="entry name" value="MYOSIN HEAVY CHAIN, NON-MUSCLE"/>
    <property type="match status" value="1"/>
</dbReference>
<dbReference type="PANTHER" id="PTHR45615:SF66">
    <property type="entry name" value="CARD DOMAIN-CONTAINING PROTEIN"/>
    <property type="match status" value="1"/>
</dbReference>
<evidence type="ECO:0008006" key="6">
    <source>
        <dbReference type="Google" id="ProtNLM"/>
    </source>
</evidence>
<keyword evidence="3" id="KW-0472">Membrane</keyword>
<proteinExistence type="predicted"/>
<dbReference type="OMA" id="ATHRAQC"/>
<keyword evidence="5" id="KW-1185">Reference proteome</keyword>
<keyword evidence="3" id="KW-0812">Transmembrane</keyword>